<keyword evidence="4" id="KW-1185">Reference proteome</keyword>
<comment type="caution">
    <text evidence="3">The sequence shown here is derived from an EMBL/GenBank/DDBJ whole genome shotgun (WGS) entry which is preliminary data.</text>
</comment>
<dbReference type="PANTHER" id="PTHR30546">
    <property type="entry name" value="FLAVODOXIN-RELATED PROTEIN WRBA-RELATED"/>
    <property type="match status" value="1"/>
</dbReference>
<reference evidence="3 4" key="1">
    <citation type="submission" date="2016-12" db="EMBL/GenBank/DDBJ databases">
        <title>Study of bacterial adaptation to deep sea.</title>
        <authorList>
            <person name="Song J."/>
            <person name="Yoshizawa S."/>
            <person name="Kogure K."/>
        </authorList>
    </citation>
    <scope>NUCLEOTIDE SEQUENCE [LARGE SCALE GENOMIC DNA]</scope>
    <source>
        <strain evidence="3 4">SAORIC-165</strain>
    </source>
</reference>
<dbReference type="Proteomes" id="UP000239907">
    <property type="component" value="Unassembled WGS sequence"/>
</dbReference>
<dbReference type="InterPro" id="IPR001226">
    <property type="entry name" value="Flavodoxin_CS"/>
</dbReference>
<organism evidence="3 4">
    <name type="scientific">Rubritalea profundi</name>
    <dbReference type="NCBI Taxonomy" id="1658618"/>
    <lineage>
        <taxon>Bacteria</taxon>
        <taxon>Pseudomonadati</taxon>
        <taxon>Verrucomicrobiota</taxon>
        <taxon>Verrucomicrobiia</taxon>
        <taxon>Verrucomicrobiales</taxon>
        <taxon>Rubritaleaceae</taxon>
        <taxon>Rubritalea</taxon>
    </lineage>
</organism>
<dbReference type="Gene3D" id="3.40.50.360">
    <property type="match status" value="1"/>
</dbReference>
<dbReference type="OrthoDB" id="9801479at2"/>
<dbReference type="GO" id="GO:0009055">
    <property type="term" value="F:electron transfer activity"/>
    <property type="evidence" value="ECO:0007669"/>
    <property type="project" value="InterPro"/>
</dbReference>
<evidence type="ECO:0000259" key="2">
    <source>
        <dbReference type="PROSITE" id="PS50902"/>
    </source>
</evidence>
<feature type="domain" description="Flavodoxin-like" evidence="2">
    <location>
        <begin position="14"/>
        <end position="169"/>
    </location>
</feature>
<comment type="cofactor">
    <cofactor evidence="1">
        <name>FMN</name>
        <dbReference type="ChEBI" id="CHEBI:58210"/>
    </cofactor>
</comment>
<dbReference type="FunFam" id="3.40.50.360:FF:000069">
    <property type="entry name" value="Flavodoxin"/>
    <property type="match status" value="1"/>
</dbReference>
<sequence length="195" mass="21211">MTAENEKLSSDGRVLILYDSASGNTAAMAQLVAEGCKAVAGIEVRLLSIDEATAEDVVWCDGIAVGSPTNMGLMSWKMKRFWDETMLEKWMKIDGKIGCAFSSAGGWGGGSEIACQSILSVLINFGFLVFGVTDYVSKLTTLHYGTITAREPRSEEAKEACRKLGKRLAEWVAVYCVGNKSEHPLEKDDVRLFPS</sequence>
<dbReference type="GO" id="GO:0003955">
    <property type="term" value="F:NAD(P)H dehydrogenase (quinone) activity"/>
    <property type="evidence" value="ECO:0007669"/>
    <property type="project" value="TreeGrafter"/>
</dbReference>
<dbReference type="Pfam" id="PF00258">
    <property type="entry name" value="Flavodoxin_1"/>
    <property type="match status" value="1"/>
</dbReference>
<evidence type="ECO:0000256" key="1">
    <source>
        <dbReference type="ARBA" id="ARBA00001917"/>
    </source>
</evidence>
<dbReference type="PANTHER" id="PTHR30546:SF23">
    <property type="entry name" value="FLAVOPROTEIN-LIKE PROTEIN YCP4-RELATED"/>
    <property type="match status" value="1"/>
</dbReference>
<evidence type="ECO:0000313" key="3">
    <source>
        <dbReference type="EMBL" id="PQJ29234.1"/>
    </source>
</evidence>
<dbReference type="AlphaFoldDB" id="A0A2S7U4B4"/>
<proteinExistence type="predicted"/>
<dbReference type="InterPro" id="IPR008254">
    <property type="entry name" value="Flavodoxin/NO_synth"/>
</dbReference>
<dbReference type="InterPro" id="IPR029039">
    <property type="entry name" value="Flavoprotein-like_sf"/>
</dbReference>
<dbReference type="GO" id="GO:0016020">
    <property type="term" value="C:membrane"/>
    <property type="evidence" value="ECO:0007669"/>
    <property type="project" value="TreeGrafter"/>
</dbReference>
<dbReference type="PROSITE" id="PS50902">
    <property type="entry name" value="FLAVODOXIN_LIKE"/>
    <property type="match status" value="1"/>
</dbReference>
<dbReference type="EMBL" id="MQWA01000001">
    <property type="protein sequence ID" value="PQJ29234.1"/>
    <property type="molecule type" value="Genomic_DNA"/>
</dbReference>
<evidence type="ECO:0000313" key="4">
    <source>
        <dbReference type="Proteomes" id="UP000239907"/>
    </source>
</evidence>
<dbReference type="GO" id="GO:0010181">
    <property type="term" value="F:FMN binding"/>
    <property type="evidence" value="ECO:0007669"/>
    <property type="project" value="InterPro"/>
</dbReference>
<dbReference type="SUPFAM" id="SSF52218">
    <property type="entry name" value="Flavoproteins"/>
    <property type="match status" value="1"/>
</dbReference>
<gene>
    <name evidence="3" type="ORF">BSZ32_12530</name>
</gene>
<dbReference type="PROSITE" id="PS00201">
    <property type="entry name" value="FLAVODOXIN"/>
    <property type="match status" value="1"/>
</dbReference>
<name>A0A2S7U4B4_9BACT</name>
<dbReference type="RefSeq" id="WP_105043727.1">
    <property type="nucleotide sequence ID" value="NZ_MQWA01000001.1"/>
</dbReference>
<accession>A0A2S7U4B4</accession>
<protein>
    <submittedName>
        <fullName evidence="3">Flavodoxin</fullName>
    </submittedName>
</protein>